<gene>
    <name evidence="1" type="ORF">M9H77_29361</name>
</gene>
<sequence>MEMVNEPLMSDSIDPLRALSGISLFPRTIRASTDVLPSGTNDLDSVHDFMKSLTMNSPERVMDEAKAIVDAGSELLNSQFVKFTESIGIAKDVAPEGKEKPQERRPGLGRKRARFSLKPNTSQPPVTLAPSLDIDQLQDPEEFFSAYEKLENAKREIEKQRGSTVSDLNEYKTSTTARQRRPGILGKSASYKHRYSSVLLESDDMPTSSQEAVQQFVPDGPGHESQGETNVGDVETEEIDLVGSITASEKGVNKILDELLSKDGEDLDDDRALSLLQERLQIKPIDLGNLSIPEFQGFGRTDFKALGERLPKARKSVPNMSDLIKRSNRETPKKCKEAEENPRNPIASPTPPRSPFASLSLLKMRTLQSNQLRDPFSPLNIDMLEHRDPFSLENIDNQPDQVDMLKELSMSDRSRSEMEAETSKSSGSEMDIHTMESRGSESLLHDSVDRSLEGQVSNTNTRPDGCKMDLQDNLSSGEIHREIMDCHIGVGTASSDLRNGPVKMAEDIGGTPKVALSPEETHLDVNKSANSGGSLDVQMYKSSQVEGMSVESAIPAEQDVNVQNSTTVEILNENQHVLDELTATVCKEHSADIPSGTVKTNPAESTKAQKQKEQCNQKRPRLGIRERKALVLRPSLAAAGTSFESGVRRSKRIRTRPLEYWKGERFLYGRIDKSLKLVGIKYASPSKDNGSLTVKSYVPDEYQEIVQLAAHY</sequence>
<organism evidence="1 2">
    <name type="scientific">Catharanthus roseus</name>
    <name type="common">Madagascar periwinkle</name>
    <name type="synonym">Vinca rosea</name>
    <dbReference type="NCBI Taxonomy" id="4058"/>
    <lineage>
        <taxon>Eukaryota</taxon>
        <taxon>Viridiplantae</taxon>
        <taxon>Streptophyta</taxon>
        <taxon>Embryophyta</taxon>
        <taxon>Tracheophyta</taxon>
        <taxon>Spermatophyta</taxon>
        <taxon>Magnoliopsida</taxon>
        <taxon>eudicotyledons</taxon>
        <taxon>Gunneridae</taxon>
        <taxon>Pentapetalae</taxon>
        <taxon>asterids</taxon>
        <taxon>lamiids</taxon>
        <taxon>Gentianales</taxon>
        <taxon>Apocynaceae</taxon>
        <taxon>Rauvolfioideae</taxon>
        <taxon>Vinceae</taxon>
        <taxon>Catharanthinae</taxon>
        <taxon>Catharanthus</taxon>
    </lineage>
</organism>
<evidence type="ECO:0000313" key="2">
    <source>
        <dbReference type="Proteomes" id="UP001060085"/>
    </source>
</evidence>
<proteinExistence type="predicted"/>
<keyword evidence="2" id="KW-1185">Reference proteome</keyword>
<accession>A0ACC0AI19</accession>
<evidence type="ECO:0000313" key="1">
    <source>
        <dbReference type="EMBL" id="KAI5660568.1"/>
    </source>
</evidence>
<dbReference type="EMBL" id="CM044706">
    <property type="protein sequence ID" value="KAI5660568.1"/>
    <property type="molecule type" value="Genomic_DNA"/>
</dbReference>
<protein>
    <submittedName>
        <fullName evidence="1">Uncharacterized protein</fullName>
    </submittedName>
</protein>
<dbReference type="Proteomes" id="UP001060085">
    <property type="component" value="Linkage Group LG06"/>
</dbReference>
<comment type="caution">
    <text evidence="1">The sequence shown here is derived from an EMBL/GenBank/DDBJ whole genome shotgun (WGS) entry which is preliminary data.</text>
</comment>
<reference evidence="2" key="1">
    <citation type="journal article" date="2023" name="Nat. Plants">
        <title>Single-cell RNA sequencing provides a high-resolution roadmap for understanding the multicellular compartmentation of specialized metabolism.</title>
        <authorList>
            <person name="Sun S."/>
            <person name="Shen X."/>
            <person name="Li Y."/>
            <person name="Li Y."/>
            <person name="Wang S."/>
            <person name="Li R."/>
            <person name="Zhang H."/>
            <person name="Shen G."/>
            <person name="Guo B."/>
            <person name="Wei J."/>
            <person name="Xu J."/>
            <person name="St-Pierre B."/>
            <person name="Chen S."/>
            <person name="Sun C."/>
        </authorList>
    </citation>
    <scope>NUCLEOTIDE SEQUENCE [LARGE SCALE GENOMIC DNA]</scope>
</reference>
<name>A0ACC0AI19_CATRO</name>